<organism evidence="2 3">
    <name type="scientific">Alteriqipengyuania lutimaris</name>
    <dbReference type="NCBI Taxonomy" id="1538146"/>
    <lineage>
        <taxon>Bacteria</taxon>
        <taxon>Pseudomonadati</taxon>
        <taxon>Pseudomonadota</taxon>
        <taxon>Alphaproteobacteria</taxon>
        <taxon>Sphingomonadales</taxon>
        <taxon>Erythrobacteraceae</taxon>
        <taxon>Alteriqipengyuania</taxon>
    </lineage>
</organism>
<dbReference type="AlphaFoldDB" id="A0A395LKM7"/>
<dbReference type="EMBL" id="QRBB01000001">
    <property type="protein sequence ID" value="RDS77265.1"/>
    <property type="molecule type" value="Genomic_DNA"/>
</dbReference>
<dbReference type="InterPro" id="IPR038725">
    <property type="entry name" value="YdaG_split_barrel_FMN-bd"/>
</dbReference>
<evidence type="ECO:0000313" key="2">
    <source>
        <dbReference type="EMBL" id="RDS77265.1"/>
    </source>
</evidence>
<keyword evidence="3" id="KW-1185">Reference proteome</keyword>
<gene>
    <name evidence="2" type="ORF">DL238_06315</name>
</gene>
<dbReference type="Gene3D" id="2.30.110.10">
    <property type="entry name" value="Electron Transport, Fmn-binding Protein, Chain A"/>
    <property type="match status" value="1"/>
</dbReference>
<sequence>MPKPDKKMIAKTMRSMDLCMMTTHGPDGTLNSRPMSNNAQVDYDGDSYFFTAPDTRKLRDIARDDHVALDFQNEGVWLTIRGTASVHDDPELIKEHWTPDIEKWFGHGPDEQDGVLIIKVTADEAELYGENEGVVDMGG</sequence>
<dbReference type="OrthoDB" id="1432662at2"/>
<evidence type="ECO:0000313" key="3">
    <source>
        <dbReference type="Proteomes" id="UP000254101"/>
    </source>
</evidence>
<protein>
    <submittedName>
        <fullName evidence="2">Pyridoxamine 5'-phosphate oxidase</fullName>
    </submittedName>
</protein>
<comment type="caution">
    <text evidence="2">The sequence shown here is derived from an EMBL/GenBank/DDBJ whole genome shotgun (WGS) entry which is preliminary data.</text>
</comment>
<dbReference type="RefSeq" id="WP_115491486.1">
    <property type="nucleotide sequence ID" value="NZ_JACHWW010000001.1"/>
</dbReference>
<dbReference type="InterPro" id="IPR012349">
    <property type="entry name" value="Split_barrel_FMN-bd"/>
</dbReference>
<dbReference type="PANTHER" id="PTHR34818">
    <property type="entry name" value="PROTEIN BLI-3"/>
    <property type="match status" value="1"/>
</dbReference>
<proteinExistence type="predicted"/>
<name>A0A395LKM7_9SPHN</name>
<feature type="domain" description="General stress protein FMN-binding split barrel" evidence="1">
    <location>
        <begin position="7"/>
        <end position="133"/>
    </location>
</feature>
<dbReference type="InterPro" id="IPR052917">
    <property type="entry name" value="Stress-Dev_Protein"/>
</dbReference>
<dbReference type="Proteomes" id="UP000254101">
    <property type="component" value="Unassembled WGS sequence"/>
</dbReference>
<dbReference type="PANTHER" id="PTHR34818:SF1">
    <property type="entry name" value="PROTEIN BLI-3"/>
    <property type="match status" value="1"/>
</dbReference>
<evidence type="ECO:0000259" key="1">
    <source>
        <dbReference type="Pfam" id="PF16242"/>
    </source>
</evidence>
<dbReference type="SUPFAM" id="SSF50475">
    <property type="entry name" value="FMN-binding split barrel"/>
    <property type="match status" value="1"/>
</dbReference>
<accession>A0A395LKM7</accession>
<dbReference type="Pfam" id="PF16242">
    <property type="entry name" value="Pyrid_ox_like"/>
    <property type="match status" value="1"/>
</dbReference>
<reference evidence="2 3" key="1">
    <citation type="submission" date="2018-07" db="EMBL/GenBank/DDBJ databases">
        <title>Erythrobacter nanhaiensis sp. nov., a novel member of the genus Erythrobacter isolated from the South China Sea.</title>
        <authorList>
            <person name="Chen X."/>
            <person name="Liu J."/>
        </authorList>
    </citation>
    <scope>NUCLEOTIDE SEQUENCE [LARGE SCALE GENOMIC DNA]</scope>
    <source>
        <strain evidence="2 3">S-5</strain>
    </source>
</reference>